<dbReference type="SUPFAM" id="SSF48403">
    <property type="entry name" value="Ankyrin repeat"/>
    <property type="match status" value="1"/>
</dbReference>
<dbReference type="PANTHER" id="PTHR24118:SF99">
    <property type="entry name" value="POTE ANKYRIN DOMAIN FAMILY MEMBER 3C-RELATED"/>
    <property type="match status" value="1"/>
</dbReference>
<feature type="region of interest" description="Disordered" evidence="2">
    <location>
        <begin position="96"/>
        <end position="117"/>
    </location>
</feature>
<dbReference type="InterPro" id="IPR002110">
    <property type="entry name" value="Ankyrin_rpt"/>
</dbReference>
<dbReference type="SMART" id="SM00248">
    <property type="entry name" value="ANK"/>
    <property type="match status" value="2"/>
</dbReference>
<dbReference type="Gene3D" id="1.25.40.20">
    <property type="entry name" value="Ankyrin repeat-containing domain"/>
    <property type="match status" value="2"/>
</dbReference>
<gene>
    <name evidence="3" type="ORF">SAPIO_CDS1161</name>
</gene>
<reference evidence="3 4" key="1">
    <citation type="journal article" date="2014" name="Genome Announc.">
        <title>Draft genome sequence of the pathogenic fungus Scedosporium apiospermum.</title>
        <authorList>
            <person name="Vandeputte P."/>
            <person name="Ghamrawi S."/>
            <person name="Rechenmann M."/>
            <person name="Iltis A."/>
            <person name="Giraud S."/>
            <person name="Fleury M."/>
            <person name="Thornton C."/>
            <person name="Delhaes L."/>
            <person name="Meyer W."/>
            <person name="Papon N."/>
            <person name="Bouchara J.P."/>
        </authorList>
    </citation>
    <scope>NUCLEOTIDE SEQUENCE [LARGE SCALE GENOMIC DNA]</scope>
    <source>
        <strain evidence="3 4">IHEM 14462</strain>
    </source>
</reference>
<dbReference type="VEuPathDB" id="FungiDB:SAPIO_CDS1161"/>
<feature type="compositionally biased region" description="Basic and acidic residues" evidence="2">
    <location>
        <begin position="588"/>
        <end position="598"/>
    </location>
</feature>
<evidence type="ECO:0000256" key="2">
    <source>
        <dbReference type="SAM" id="MobiDB-lite"/>
    </source>
</evidence>
<accession>A0A084GFZ9</accession>
<keyword evidence="4" id="KW-1185">Reference proteome</keyword>
<dbReference type="AlphaFoldDB" id="A0A084GFZ9"/>
<feature type="compositionally biased region" description="Basic and acidic residues" evidence="2">
    <location>
        <begin position="258"/>
        <end position="282"/>
    </location>
</feature>
<feature type="region of interest" description="Disordered" evidence="2">
    <location>
        <begin position="1"/>
        <end position="25"/>
    </location>
</feature>
<dbReference type="GeneID" id="27720233"/>
<feature type="repeat" description="ANK" evidence="1">
    <location>
        <begin position="665"/>
        <end position="697"/>
    </location>
</feature>
<dbReference type="HOGENOM" id="CLU_007446_0_0_1"/>
<dbReference type="PROSITE" id="PS50297">
    <property type="entry name" value="ANK_REP_REGION"/>
    <property type="match status" value="1"/>
</dbReference>
<feature type="compositionally biased region" description="Polar residues" evidence="2">
    <location>
        <begin position="246"/>
        <end position="255"/>
    </location>
</feature>
<dbReference type="OrthoDB" id="194358at2759"/>
<dbReference type="PANTHER" id="PTHR24118">
    <property type="entry name" value="POTE ANKYRIN DOMAIN"/>
    <property type="match status" value="1"/>
</dbReference>
<keyword evidence="1" id="KW-0040">ANK repeat</keyword>
<name>A0A084GFZ9_PSEDA</name>
<sequence length="749" mass="83389">MESSASPSGASSHATQTGRPSLWTDSDQRKLGRLYVYTTLPLKKILDVIRASSPTSGPGKDSANKKLNAMLDKEPRWLRPRTDTDVERRMTALAHSPTRSIKRELPSPGGMQQHYDQSPISPADYNNHNPWNLTPNNGFVAPSQAAHYDYDPTLLRIHPPDTNYQALSCSPETPAHFANQIVAEPVTEPHAPPTGLPHRFSNFYRRGTTMTNSTERTTTELRRALSGYSSNIVTHVRRVVKRYTMPVQQGQNSSPLAEHSDSASGSRRDSWIHDEHAPPERTGELYLPGDYLLMDALLQRQGPCLEGSPEHQTRNCLCRAALQIRGTVWVDENGGPSPLALSLMQKDVATPADFNTCDVFENFLMHMLVARDVDHFYILQLVSSNVNCRQRNVAGQTFLHLLQPSWLDEPNTGLGHLTTLIQSFRHDMSFLLARDCYGRTFLHVLRSKIQDATRFNQLLQSLDFTLRRDAFGSVPAYEPDALHIQPLRRAITSVMSEDAPMSSYDQPTLPAVDLDLVSAHARLIEMIKRAQEEPRLEDARGRNGLHCLAAAILSDVSLLRQAGMTNKLDKSNQSAQGEAASSKKRKRETGLKHTDSSKERLTLRETIANNLILSGVNVNHYDADGNTVLMAFVAQLPEDDDYKVPVEILKLLIKHGADVNARNRRGETALHIAVRRGRKLAMRTLVENGANVHVRDAAGRGLLDVADEMARCSNANKPYMHSEACRAFLSGHHAVQDPSILQEWGVADS</sequence>
<comment type="caution">
    <text evidence="3">The sequence shown here is derived from an EMBL/GenBank/DDBJ whole genome shotgun (WGS) entry which is preliminary data.</text>
</comment>
<protein>
    <submittedName>
        <fullName evidence="3">Uncharacterized protein</fullName>
    </submittedName>
</protein>
<evidence type="ECO:0000313" key="3">
    <source>
        <dbReference type="EMBL" id="KEZ46261.1"/>
    </source>
</evidence>
<feature type="compositionally biased region" description="Polar residues" evidence="2">
    <location>
        <begin position="15"/>
        <end position="25"/>
    </location>
</feature>
<evidence type="ECO:0000256" key="1">
    <source>
        <dbReference type="PROSITE-ProRule" id="PRU00023"/>
    </source>
</evidence>
<feature type="region of interest" description="Disordered" evidence="2">
    <location>
        <begin position="567"/>
        <end position="598"/>
    </location>
</feature>
<evidence type="ECO:0000313" key="4">
    <source>
        <dbReference type="Proteomes" id="UP000028545"/>
    </source>
</evidence>
<dbReference type="Pfam" id="PF12796">
    <property type="entry name" value="Ank_2"/>
    <property type="match status" value="1"/>
</dbReference>
<dbReference type="PROSITE" id="PS50088">
    <property type="entry name" value="ANK_REPEAT"/>
    <property type="match status" value="2"/>
</dbReference>
<dbReference type="KEGG" id="sapo:SAPIO_CDS1161"/>
<organism evidence="3 4">
    <name type="scientific">Pseudallescheria apiosperma</name>
    <name type="common">Scedosporium apiospermum</name>
    <dbReference type="NCBI Taxonomy" id="563466"/>
    <lineage>
        <taxon>Eukaryota</taxon>
        <taxon>Fungi</taxon>
        <taxon>Dikarya</taxon>
        <taxon>Ascomycota</taxon>
        <taxon>Pezizomycotina</taxon>
        <taxon>Sordariomycetes</taxon>
        <taxon>Hypocreomycetidae</taxon>
        <taxon>Microascales</taxon>
        <taxon>Microascaceae</taxon>
        <taxon>Scedosporium</taxon>
    </lineage>
</organism>
<dbReference type="RefSeq" id="XP_016646060.1">
    <property type="nucleotide sequence ID" value="XM_016784505.1"/>
</dbReference>
<dbReference type="OMA" id="KEPRWLH"/>
<feature type="repeat" description="ANK" evidence="1">
    <location>
        <begin position="624"/>
        <end position="664"/>
    </location>
</feature>
<feature type="compositionally biased region" description="Low complexity" evidence="2">
    <location>
        <begin position="1"/>
        <end position="14"/>
    </location>
</feature>
<dbReference type="EMBL" id="JOWA01000044">
    <property type="protein sequence ID" value="KEZ46261.1"/>
    <property type="molecule type" value="Genomic_DNA"/>
</dbReference>
<dbReference type="InterPro" id="IPR036770">
    <property type="entry name" value="Ankyrin_rpt-contain_sf"/>
</dbReference>
<dbReference type="Proteomes" id="UP000028545">
    <property type="component" value="Unassembled WGS sequence"/>
</dbReference>
<feature type="region of interest" description="Disordered" evidence="2">
    <location>
        <begin position="245"/>
        <end position="282"/>
    </location>
</feature>
<proteinExistence type="predicted"/>